<evidence type="ECO:0000313" key="3">
    <source>
        <dbReference type="Proteomes" id="UP000005974"/>
    </source>
</evidence>
<sequence>MVKNEKSYLKFIAFAARITAASVAVIVLISCDGQNGRHQSENEYDPAGIYREYLSEIRKPDELPFEELAMQLKEWRTVRDSVFAHIRRDTIRRFHTDAREECTLLHDSIRAEFSRLALSKPRTYREVLTLKERFSPYVGDEELQRSTEEIRPFFIALDNRPFYQGGRTRILSEYRTLLLETVEKGIHDRKDLTEFIEREDAVYRAFLASLHDFGDTDLSGITRDTEKCCSEIFLAAERQEITYKEVMIYMAMRTNRRLIQNVRTCLDDVHRGEVKAFRQAHAYIWMILQPYVLLDGFCMALLSSDDKAALDRIAEETPEAFNALHELLPSENNRLDELPGMLMEIFIDSM</sequence>
<gene>
    <name evidence="2" type="ORF">HMPREF1064_03920</name>
</gene>
<organism evidence="2 3">
    <name type="scientific">Phocaeicola dorei CL02T12C06</name>
    <dbReference type="NCBI Taxonomy" id="997876"/>
    <lineage>
        <taxon>Bacteria</taxon>
        <taxon>Pseudomonadati</taxon>
        <taxon>Bacteroidota</taxon>
        <taxon>Bacteroidia</taxon>
        <taxon>Bacteroidales</taxon>
        <taxon>Bacteroidaceae</taxon>
        <taxon>Phocaeicola</taxon>
    </lineage>
</organism>
<dbReference type="PATRIC" id="fig|997876.3.peg.4094"/>
<reference evidence="2 3" key="1">
    <citation type="submission" date="2012-02" db="EMBL/GenBank/DDBJ databases">
        <title>The Genome Sequence of Bacteroides dorei CL02T12C06.</title>
        <authorList>
            <consortium name="The Broad Institute Genome Sequencing Platform"/>
            <person name="Earl A."/>
            <person name="Ward D."/>
            <person name="Feldgarden M."/>
            <person name="Gevers D."/>
            <person name="Zitomersky N.L."/>
            <person name="Coyne M.J."/>
            <person name="Comstock L.E."/>
            <person name="Young S.K."/>
            <person name="Zeng Q."/>
            <person name="Gargeya S."/>
            <person name="Fitzgerald M."/>
            <person name="Haas B."/>
            <person name="Abouelleil A."/>
            <person name="Alvarado L."/>
            <person name="Arachchi H.M."/>
            <person name="Berlin A."/>
            <person name="Chapman S.B."/>
            <person name="Gearin G."/>
            <person name="Goldberg J."/>
            <person name="Griggs A."/>
            <person name="Gujja S."/>
            <person name="Hansen M."/>
            <person name="Heiman D."/>
            <person name="Howarth C."/>
            <person name="Larimer J."/>
            <person name="Lui A."/>
            <person name="MacDonald P.J.P."/>
            <person name="McCowen C."/>
            <person name="Montmayeur A."/>
            <person name="Murphy C."/>
            <person name="Neiman D."/>
            <person name="Pearson M."/>
            <person name="Priest M."/>
            <person name="Roberts A."/>
            <person name="Saif S."/>
            <person name="Shea T."/>
            <person name="Sisk P."/>
            <person name="Stolte C."/>
            <person name="Sykes S."/>
            <person name="Wortman J."/>
            <person name="Nusbaum C."/>
            <person name="Birren B."/>
        </authorList>
    </citation>
    <scope>NUCLEOTIDE SEQUENCE [LARGE SCALE GENOMIC DNA]</scope>
    <source>
        <strain evidence="2 3">CL02T12C06</strain>
    </source>
</reference>
<accession>I8VR59</accession>
<evidence type="ECO:0000256" key="1">
    <source>
        <dbReference type="SAM" id="Phobius"/>
    </source>
</evidence>
<dbReference type="OrthoDB" id="1007290at2"/>
<comment type="caution">
    <text evidence="2">The sequence shown here is derived from an EMBL/GenBank/DDBJ whole genome shotgun (WGS) entry which is preliminary data.</text>
</comment>
<dbReference type="RefSeq" id="WP_007850153.1">
    <property type="nucleotide sequence ID" value="NZ_JH724136.1"/>
</dbReference>
<keyword evidence="1" id="KW-1133">Transmembrane helix</keyword>
<dbReference type="EMBL" id="AGXJ01000074">
    <property type="protein sequence ID" value="EIY28920.1"/>
    <property type="molecule type" value="Genomic_DNA"/>
</dbReference>
<feature type="transmembrane region" description="Helical" evidence="1">
    <location>
        <begin position="7"/>
        <end position="29"/>
    </location>
</feature>
<evidence type="ECO:0000313" key="2">
    <source>
        <dbReference type="EMBL" id="EIY28920.1"/>
    </source>
</evidence>
<dbReference type="Proteomes" id="UP000005974">
    <property type="component" value="Unassembled WGS sequence"/>
</dbReference>
<name>I8VR59_9BACT</name>
<proteinExistence type="predicted"/>
<keyword evidence="1" id="KW-0812">Transmembrane</keyword>
<keyword evidence="1" id="KW-0472">Membrane</keyword>
<dbReference type="AlphaFoldDB" id="I8VR59"/>
<dbReference type="PROSITE" id="PS51257">
    <property type="entry name" value="PROKAR_LIPOPROTEIN"/>
    <property type="match status" value="1"/>
</dbReference>
<protein>
    <submittedName>
        <fullName evidence="2">Uncharacterized protein</fullName>
    </submittedName>
</protein>
<keyword evidence="3" id="KW-1185">Reference proteome</keyword>
<dbReference type="HOGENOM" id="CLU_789062_0_0_10"/>